<feature type="compositionally biased region" description="Basic and acidic residues" evidence="1">
    <location>
        <begin position="160"/>
        <end position="187"/>
    </location>
</feature>
<feature type="non-terminal residue" evidence="2">
    <location>
        <position position="300"/>
    </location>
</feature>
<name>A0A6J4VVP7_9BACT</name>
<reference evidence="2" key="1">
    <citation type="submission" date="2020-02" db="EMBL/GenBank/DDBJ databases">
        <authorList>
            <person name="Meier V. D."/>
        </authorList>
    </citation>
    <scope>NUCLEOTIDE SEQUENCE</scope>
    <source>
        <strain evidence="2">AVDCRST_MAG18</strain>
    </source>
</reference>
<feature type="region of interest" description="Disordered" evidence="1">
    <location>
        <begin position="1"/>
        <end position="202"/>
    </location>
</feature>
<proteinExistence type="predicted"/>
<accession>A0A6J4VVP7</accession>
<evidence type="ECO:0000256" key="1">
    <source>
        <dbReference type="SAM" id="MobiDB-lite"/>
    </source>
</evidence>
<feature type="compositionally biased region" description="Basic and acidic residues" evidence="1">
    <location>
        <begin position="98"/>
        <end position="111"/>
    </location>
</feature>
<sequence>ARLYSCADRGSAPPRRVRWRRRPPDGKPAEPERGGQPHSDGTRSRECSAHLDRRRGHPPGDRDDHDAHCPCGHGGAGERHGARPVPSGTGRLRQGTVEGRRADELRRDHPRWAAGRHGDLHRRWRIRGGDGQRQSRHRRDARSLPDRFRRAHLRPGQRAALDRDGAGDDRHPCGIPRGRGDDRGDRPQRHRPQPTDVAAGLLRQRPVPDHLAGAPIRRGLQRVAPTRALAGDAHGHPDGRHRHRQGDGDDPARHDRLLACRRRFRGGHRPANPLVRRGRAQLSGEVRDGALHLHPHRDTL</sequence>
<feature type="non-terminal residue" evidence="2">
    <location>
        <position position="1"/>
    </location>
</feature>
<organism evidence="2">
    <name type="scientific">uncultured Thermomicrobiales bacterium</name>
    <dbReference type="NCBI Taxonomy" id="1645740"/>
    <lineage>
        <taxon>Bacteria</taxon>
        <taxon>Pseudomonadati</taxon>
        <taxon>Thermomicrobiota</taxon>
        <taxon>Thermomicrobia</taxon>
        <taxon>Thermomicrobiales</taxon>
        <taxon>environmental samples</taxon>
    </lineage>
</organism>
<evidence type="ECO:0000313" key="2">
    <source>
        <dbReference type="EMBL" id="CAA9590752.1"/>
    </source>
</evidence>
<feature type="compositionally biased region" description="Basic and acidic residues" evidence="1">
    <location>
        <begin position="58"/>
        <end position="68"/>
    </location>
</feature>
<dbReference type="AlphaFoldDB" id="A0A6J4VVP7"/>
<feature type="region of interest" description="Disordered" evidence="1">
    <location>
        <begin position="230"/>
        <end position="253"/>
    </location>
</feature>
<feature type="compositionally biased region" description="Basic and acidic residues" evidence="1">
    <location>
        <begin position="22"/>
        <end position="51"/>
    </location>
</feature>
<gene>
    <name evidence="2" type="ORF">AVDCRST_MAG18-5161</name>
</gene>
<protein>
    <submittedName>
        <fullName evidence="2">Uncharacterized protein</fullName>
    </submittedName>
</protein>
<dbReference type="EMBL" id="CADCWN010000417">
    <property type="protein sequence ID" value="CAA9590752.1"/>
    <property type="molecule type" value="Genomic_DNA"/>
</dbReference>